<evidence type="ECO:0000313" key="1">
    <source>
        <dbReference type="EMBL" id="KAF2803812.1"/>
    </source>
</evidence>
<accession>A0A6A6Y4U6</accession>
<reference evidence="3" key="3">
    <citation type="submission" date="2025-04" db="UniProtKB">
        <authorList>
            <consortium name="RefSeq"/>
        </authorList>
    </citation>
    <scope>IDENTIFICATION</scope>
    <source>
        <strain evidence="3">CBS 304.34</strain>
    </source>
</reference>
<organism evidence="1">
    <name type="scientific">Mytilinidion resinicola</name>
    <dbReference type="NCBI Taxonomy" id="574789"/>
    <lineage>
        <taxon>Eukaryota</taxon>
        <taxon>Fungi</taxon>
        <taxon>Dikarya</taxon>
        <taxon>Ascomycota</taxon>
        <taxon>Pezizomycotina</taxon>
        <taxon>Dothideomycetes</taxon>
        <taxon>Pleosporomycetidae</taxon>
        <taxon>Mytilinidiales</taxon>
        <taxon>Mytilinidiaceae</taxon>
        <taxon>Mytilinidion</taxon>
    </lineage>
</organism>
<name>A0A6A6Y4U6_9PEZI</name>
<gene>
    <name evidence="1 3" type="ORF">BDZ99DRAFT_575873</name>
</gene>
<dbReference type="RefSeq" id="XP_033570776.1">
    <property type="nucleotide sequence ID" value="XM_033728513.1"/>
</dbReference>
<dbReference type="GO" id="GO:0008168">
    <property type="term" value="F:methyltransferase activity"/>
    <property type="evidence" value="ECO:0007669"/>
    <property type="project" value="UniProtKB-KW"/>
</dbReference>
<keyword evidence="1 3" id="KW-0489">Methyltransferase</keyword>
<dbReference type="Proteomes" id="UP000504636">
    <property type="component" value="Unplaced"/>
</dbReference>
<keyword evidence="2" id="KW-1185">Reference proteome</keyword>
<dbReference type="AlphaFoldDB" id="A0A6A6Y4U6"/>
<dbReference type="SUPFAM" id="SSF53335">
    <property type="entry name" value="S-adenosyl-L-methionine-dependent methyltransferases"/>
    <property type="match status" value="1"/>
</dbReference>
<proteinExistence type="predicted"/>
<dbReference type="Pfam" id="PF01209">
    <property type="entry name" value="Ubie_methyltran"/>
    <property type="match status" value="1"/>
</dbReference>
<evidence type="ECO:0000313" key="3">
    <source>
        <dbReference type="RefSeq" id="XP_033570776.1"/>
    </source>
</evidence>
<dbReference type="InterPro" id="IPR029063">
    <property type="entry name" value="SAM-dependent_MTases_sf"/>
</dbReference>
<dbReference type="EMBL" id="MU003716">
    <property type="protein sequence ID" value="KAF2803812.1"/>
    <property type="molecule type" value="Genomic_DNA"/>
</dbReference>
<dbReference type="GO" id="GO:0032259">
    <property type="term" value="P:methylation"/>
    <property type="evidence" value="ECO:0007669"/>
    <property type="project" value="UniProtKB-KW"/>
</dbReference>
<dbReference type="Gene3D" id="3.40.50.150">
    <property type="entry name" value="Vaccinia Virus protein VP39"/>
    <property type="match status" value="1"/>
</dbReference>
<dbReference type="CDD" id="cd02440">
    <property type="entry name" value="AdoMet_MTases"/>
    <property type="match status" value="1"/>
</dbReference>
<reference evidence="3" key="2">
    <citation type="submission" date="2020-04" db="EMBL/GenBank/DDBJ databases">
        <authorList>
            <consortium name="NCBI Genome Project"/>
        </authorList>
    </citation>
    <scope>NUCLEOTIDE SEQUENCE</scope>
    <source>
        <strain evidence="3">CBS 304.34</strain>
    </source>
</reference>
<protein>
    <submittedName>
        <fullName evidence="1 3">SAM-dependent methyltransferase</fullName>
    </submittedName>
</protein>
<dbReference type="GeneID" id="54469406"/>
<evidence type="ECO:0000313" key="2">
    <source>
        <dbReference type="Proteomes" id="UP000504636"/>
    </source>
</evidence>
<sequence length="304" mass="32181">MSSSGPLSPSLAPQIASACIHTSPLSDVQAPQTLHRIALLNTWFPSGVRPGTRILELGCGQGDTTAALAHLVGPTGHVTALDPAPLDYGAPVTLGEAQSHLSKGVYGDRITWVQAEVVEWPEALEGLKKGGKGEEEGFVFDAVVLAHSIWYMAGRDVLGKIFEGLRGKTGRVCVAEWSLQASVPSQFPHVFAALTRAALEAQRTGSEENIQSPLAPVAIKEVAEASGWRVGSESVITPGEGMMDGEWELGTVRAEGFFGDVERDVGDGRVREVVLSLRTAMMGALRAAGKEGVRSMDVWVADFA</sequence>
<dbReference type="OrthoDB" id="8300214at2759"/>
<reference evidence="1 3" key="1">
    <citation type="journal article" date="2020" name="Stud. Mycol.">
        <title>101 Dothideomycetes genomes: a test case for predicting lifestyles and emergence of pathogens.</title>
        <authorList>
            <person name="Haridas S."/>
            <person name="Albert R."/>
            <person name="Binder M."/>
            <person name="Bloem J."/>
            <person name="Labutti K."/>
            <person name="Salamov A."/>
            <person name="Andreopoulos B."/>
            <person name="Baker S."/>
            <person name="Barry K."/>
            <person name="Bills G."/>
            <person name="Bluhm B."/>
            <person name="Cannon C."/>
            <person name="Castanera R."/>
            <person name="Culley D."/>
            <person name="Daum C."/>
            <person name="Ezra D."/>
            <person name="Gonzalez J."/>
            <person name="Henrissat B."/>
            <person name="Kuo A."/>
            <person name="Liang C."/>
            <person name="Lipzen A."/>
            <person name="Lutzoni F."/>
            <person name="Magnuson J."/>
            <person name="Mondo S."/>
            <person name="Nolan M."/>
            <person name="Ohm R."/>
            <person name="Pangilinan J."/>
            <person name="Park H.-J."/>
            <person name="Ramirez L."/>
            <person name="Alfaro M."/>
            <person name="Sun H."/>
            <person name="Tritt A."/>
            <person name="Yoshinaga Y."/>
            <person name="Zwiers L.-H."/>
            <person name="Turgeon B."/>
            <person name="Goodwin S."/>
            <person name="Spatafora J."/>
            <person name="Crous P."/>
            <person name="Grigoriev I."/>
        </authorList>
    </citation>
    <scope>NUCLEOTIDE SEQUENCE</scope>
    <source>
        <strain evidence="1 3">CBS 304.34</strain>
    </source>
</reference>
<keyword evidence="1" id="KW-0808">Transferase</keyword>